<protein>
    <submittedName>
        <fullName evidence="2">Uncharacterized protein</fullName>
    </submittedName>
</protein>
<dbReference type="EMBL" id="CP007139">
    <property type="protein sequence ID" value="AIE85596.1"/>
    <property type="molecule type" value="Genomic_DNA"/>
</dbReference>
<sequence>MQHPFPTLGEVTGISPGFPTPGQNGRPSTDPEGVAEPLQMFQE</sequence>
<name>A0A068NQB6_FIMGI</name>
<reference evidence="2 3" key="1">
    <citation type="journal article" date="2014" name="PLoS ONE">
        <title>The first complete genome sequence of the class fimbriimonadia in the phylum armatimonadetes.</title>
        <authorList>
            <person name="Hu Z.Y."/>
            <person name="Wang Y.Z."/>
            <person name="Im W.T."/>
            <person name="Wang S.Y."/>
            <person name="Zhao G.P."/>
            <person name="Zheng H.J."/>
            <person name="Quan Z.X."/>
        </authorList>
    </citation>
    <scope>NUCLEOTIDE SEQUENCE [LARGE SCALE GENOMIC DNA]</scope>
    <source>
        <strain evidence="2">Gsoil 348</strain>
    </source>
</reference>
<proteinExistence type="predicted"/>
<accession>A0A068NQB6</accession>
<dbReference type="KEGG" id="fgi:OP10G_2228"/>
<evidence type="ECO:0000313" key="2">
    <source>
        <dbReference type="EMBL" id="AIE85596.1"/>
    </source>
</evidence>
<organism evidence="2 3">
    <name type="scientific">Fimbriimonas ginsengisoli Gsoil 348</name>
    <dbReference type="NCBI Taxonomy" id="661478"/>
    <lineage>
        <taxon>Bacteria</taxon>
        <taxon>Bacillati</taxon>
        <taxon>Armatimonadota</taxon>
        <taxon>Fimbriimonadia</taxon>
        <taxon>Fimbriimonadales</taxon>
        <taxon>Fimbriimonadaceae</taxon>
        <taxon>Fimbriimonas</taxon>
    </lineage>
</organism>
<keyword evidence="3" id="KW-1185">Reference proteome</keyword>
<dbReference type="AlphaFoldDB" id="A0A068NQB6"/>
<dbReference type="STRING" id="661478.OP10G_2228"/>
<dbReference type="Proteomes" id="UP000027982">
    <property type="component" value="Chromosome"/>
</dbReference>
<gene>
    <name evidence="2" type="ORF">OP10G_2228</name>
</gene>
<evidence type="ECO:0000256" key="1">
    <source>
        <dbReference type="SAM" id="MobiDB-lite"/>
    </source>
</evidence>
<dbReference type="HOGENOM" id="CLU_3233907_0_0_0"/>
<evidence type="ECO:0000313" key="3">
    <source>
        <dbReference type="Proteomes" id="UP000027982"/>
    </source>
</evidence>
<feature type="region of interest" description="Disordered" evidence="1">
    <location>
        <begin position="1"/>
        <end position="43"/>
    </location>
</feature>